<accession>A0A9D4QVE2</accession>
<reference evidence="1" key="1">
    <citation type="journal article" date="2019" name="bioRxiv">
        <title>The Genome of the Zebra Mussel, Dreissena polymorpha: A Resource for Invasive Species Research.</title>
        <authorList>
            <person name="McCartney M.A."/>
            <person name="Auch B."/>
            <person name="Kono T."/>
            <person name="Mallez S."/>
            <person name="Zhang Y."/>
            <person name="Obille A."/>
            <person name="Becker A."/>
            <person name="Abrahante J.E."/>
            <person name="Garbe J."/>
            <person name="Badalamenti J.P."/>
            <person name="Herman A."/>
            <person name="Mangelson H."/>
            <person name="Liachko I."/>
            <person name="Sullivan S."/>
            <person name="Sone E.D."/>
            <person name="Koren S."/>
            <person name="Silverstein K.A.T."/>
            <person name="Beckman K.B."/>
            <person name="Gohl D.M."/>
        </authorList>
    </citation>
    <scope>NUCLEOTIDE SEQUENCE</scope>
    <source>
        <strain evidence="1">Duluth1</strain>
        <tissue evidence="1">Whole animal</tissue>
    </source>
</reference>
<dbReference type="Proteomes" id="UP000828390">
    <property type="component" value="Unassembled WGS sequence"/>
</dbReference>
<proteinExistence type="predicted"/>
<evidence type="ECO:0000313" key="2">
    <source>
        <dbReference type="Proteomes" id="UP000828390"/>
    </source>
</evidence>
<gene>
    <name evidence="1" type="ORF">DPMN_117155</name>
</gene>
<evidence type="ECO:0000313" key="1">
    <source>
        <dbReference type="EMBL" id="KAH3843630.1"/>
    </source>
</evidence>
<reference evidence="1" key="2">
    <citation type="submission" date="2020-11" db="EMBL/GenBank/DDBJ databases">
        <authorList>
            <person name="McCartney M.A."/>
            <person name="Auch B."/>
            <person name="Kono T."/>
            <person name="Mallez S."/>
            <person name="Becker A."/>
            <person name="Gohl D.M."/>
            <person name="Silverstein K.A.T."/>
            <person name="Koren S."/>
            <person name="Bechman K.B."/>
            <person name="Herman A."/>
            <person name="Abrahante J.E."/>
            <person name="Garbe J."/>
        </authorList>
    </citation>
    <scope>NUCLEOTIDE SEQUENCE</scope>
    <source>
        <strain evidence="1">Duluth1</strain>
        <tissue evidence="1">Whole animal</tissue>
    </source>
</reference>
<keyword evidence="2" id="KW-1185">Reference proteome</keyword>
<dbReference type="EMBL" id="JAIWYP010000004">
    <property type="protein sequence ID" value="KAH3843630.1"/>
    <property type="molecule type" value="Genomic_DNA"/>
</dbReference>
<protein>
    <submittedName>
        <fullName evidence="1">Uncharacterized protein</fullName>
    </submittedName>
</protein>
<dbReference type="AlphaFoldDB" id="A0A9D4QVE2"/>
<sequence length="62" mass="6927">MGTSIVKSVPENATMQQPHFTMDNDIAKLCDEDSDCDSDDGLDFEDEEGSTNRVMLFCFESD</sequence>
<name>A0A9D4QVE2_DREPO</name>
<comment type="caution">
    <text evidence="1">The sequence shown here is derived from an EMBL/GenBank/DDBJ whole genome shotgun (WGS) entry which is preliminary data.</text>
</comment>
<organism evidence="1 2">
    <name type="scientific">Dreissena polymorpha</name>
    <name type="common">Zebra mussel</name>
    <name type="synonym">Mytilus polymorpha</name>
    <dbReference type="NCBI Taxonomy" id="45954"/>
    <lineage>
        <taxon>Eukaryota</taxon>
        <taxon>Metazoa</taxon>
        <taxon>Spiralia</taxon>
        <taxon>Lophotrochozoa</taxon>
        <taxon>Mollusca</taxon>
        <taxon>Bivalvia</taxon>
        <taxon>Autobranchia</taxon>
        <taxon>Heteroconchia</taxon>
        <taxon>Euheterodonta</taxon>
        <taxon>Imparidentia</taxon>
        <taxon>Neoheterodontei</taxon>
        <taxon>Myida</taxon>
        <taxon>Dreissenoidea</taxon>
        <taxon>Dreissenidae</taxon>
        <taxon>Dreissena</taxon>
    </lineage>
</organism>